<proteinExistence type="predicted"/>
<dbReference type="Proteomes" id="UP000658514">
    <property type="component" value="Unassembled WGS sequence"/>
</dbReference>
<accession>A0ABR8ACI2</accession>
<evidence type="ECO:0000313" key="1">
    <source>
        <dbReference type="EMBL" id="MBD2197033.1"/>
    </source>
</evidence>
<name>A0ABR8ACI2_9CYAN</name>
<comment type="caution">
    <text evidence="1">The sequence shown here is derived from an EMBL/GenBank/DDBJ whole genome shotgun (WGS) entry which is preliminary data.</text>
</comment>
<organism evidence="1 2">
    <name type="scientific">Calothrix parietina FACHB-288</name>
    <dbReference type="NCBI Taxonomy" id="2692896"/>
    <lineage>
        <taxon>Bacteria</taxon>
        <taxon>Bacillati</taxon>
        <taxon>Cyanobacteriota</taxon>
        <taxon>Cyanophyceae</taxon>
        <taxon>Nostocales</taxon>
        <taxon>Calotrichaceae</taxon>
        <taxon>Calothrix</taxon>
    </lineage>
</organism>
<dbReference type="EMBL" id="JACJQH010000024">
    <property type="protein sequence ID" value="MBD2197033.1"/>
    <property type="molecule type" value="Genomic_DNA"/>
</dbReference>
<sequence length="187" mass="21542">MFLPKFSNLLVGTIFLSSFLINHVNAMEASIVDLEIQETSKFNFVIKTSKKNNELVYKGHFDKQKEGISINNIVIIQGDAITHYLCQKDSLLTTQKFNFTYKYSAGKTEKYTRTCKEARQAMLFLEGFSSYKKRVVDKLYKPIKSYEVPVAKAEVITSMSDQFAFFCRSDIYSQNPSICEQILETMK</sequence>
<reference evidence="1 2" key="1">
    <citation type="journal article" date="2020" name="ISME J.">
        <title>Comparative genomics reveals insights into cyanobacterial evolution and habitat adaptation.</title>
        <authorList>
            <person name="Chen M.Y."/>
            <person name="Teng W.K."/>
            <person name="Zhao L."/>
            <person name="Hu C.X."/>
            <person name="Zhou Y.K."/>
            <person name="Han B.P."/>
            <person name="Song L.R."/>
            <person name="Shu W.S."/>
        </authorList>
    </citation>
    <scope>NUCLEOTIDE SEQUENCE [LARGE SCALE GENOMIC DNA]</scope>
    <source>
        <strain evidence="1 2">FACHB-288</strain>
    </source>
</reference>
<protein>
    <submittedName>
        <fullName evidence="1">Uncharacterized protein</fullName>
    </submittedName>
</protein>
<keyword evidence="2" id="KW-1185">Reference proteome</keyword>
<gene>
    <name evidence="1" type="ORF">H6G24_16270</name>
</gene>
<evidence type="ECO:0000313" key="2">
    <source>
        <dbReference type="Proteomes" id="UP000658514"/>
    </source>
</evidence>